<keyword evidence="7" id="KW-0482">Metalloprotease</keyword>
<keyword evidence="6" id="KW-0862">Zinc</keyword>
<protein>
    <submittedName>
        <fullName evidence="11">Murein DD-endopeptidase MepM and murein hydrolase activator NlpD, contain LysM domain</fullName>
    </submittedName>
</protein>
<evidence type="ECO:0000256" key="1">
    <source>
        <dbReference type="ARBA" id="ARBA00001947"/>
    </source>
</evidence>
<reference evidence="11" key="1">
    <citation type="submission" date="2019-02" db="EMBL/GenBank/DDBJ databases">
        <authorList>
            <person name="Gruber-Vodicka R. H."/>
            <person name="Seah K. B. B."/>
        </authorList>
    </citation>
    <scope>NUCLEOTIDE SEQUENCE</scope>
    <source>
        <strain evidence="11">BECK_BY1</strain>
    </source>
</reference>
<evidence type="ECO:0000256" key="5">
    <source>
        <dbReference type="ARBA" id="ARBA00022801"/>
    </source>
</evidence>
<dbReference type="PANTHER" id="PTHR21666">
    <property type="entry name" value="PEPTIDASE-RELATED"/>
    <property type="match status" value="1"/>
</dbReference>
<evidence type="ECO:0000256" key="7">
    <source>
        <dbReference type="ARBA" id="ARBA00023049"/>
    </source>
</evidence>
<dbReference type="PANTHER" id="PTHR21666:SF288">
    <property type="entry name" value="CELL DIVISION PROTEIN YTFB"/>
    <property type="match status" value="1"/>
</dbReference>
<gene>
    <name evidence="11" type="ORF">BECKTUN1418D_GA0071000_10716</name>
</gene>
<dbReference type="InterPro" id="IPR050570">
    <property type="entry name" value="Cell_wall_metabolism_enzyme"/>
</dbReference>
<dbReference type="GO" id="GO:0004222">
    <property type="term" value="F:metalloendopeptidase activity"/>
    <property type="evidence" value="ECO:0007669"/>
    <property type="project" value="TreeGrafter"/>
</dbReference>
<keyword evidence="4" id="KW-0479">Metal-binding</keyword>
<proteinExistence type="predicted"/>
<dbReference type="InterPro" id="IPR045834">
    <property type="entry name" value="Csd3_N2"/>
</dbReference>
<comment type="cofactor">
    <cofactor evidence="1">
        <name>Zn(2+)</name>
        <dbReference type="ChEBI" id="CHEBI:29105"/>
    </cofactor>
</comment>
<evidence type="ECO:0000256" key="6">
    <source>
        <dbReference type="ARBA" id="ARBA00022833"/>
    </source>
</evidence>
<feature type="domain" description="DD-carboxypeptidase/endopeptidase Mpg-like N-terminal" evidence="10">
    <location>
        <begin position="118"/>
        <end position="185"/>
    </location>
</feature>
<evidence type="ECO:0000259" key="8">
    <source>
        <dbReference type="Pfam" id="PF01551"/>
    </source>
</evidence>
<dbReference type="SUPFAM" id="SSF51261">
    <property type="entry name" value="Duplicated hybrid motif"/>
    <property type="match status" value="1"/>
</dbReference>
<organism evidence="11">
    <name type="scientific">Candidatus Kentrum sp. TUN</name>
    <dbReference type="NCBI Taxonomy" id="2126343"/>
    <lineage>
        <taxon>Bacteria</taxon>
        <taxon>Pseudomonadati</taxon>
        <taxon>Pseudomonadota</taxon>
        <taxon>Gammaproteobacteria</taxon>
        <taxon>Candidatus Kentrum</taxon>
    </lineage>
</organism>
<dbReference type="Pfam" id="PF22310">
    <property type="entry name" value="NMB0315_dom_I"/>
    <property type="match status" value="1"/>
</dbReference>
<dbReference type="AlphaFoldDB" id="A0A450ZVS4"/>
<evidence type="ECO:0000313" key="11">
    <source>
        <dbReference type="EMBL" id="VFK57890.1"/>
    </source>
</evidence>
<comment type="subcellular location">
    <subcellularLocation>
        <location evidence="2">Cell envelope</location>
    </subcellularLocation>
</comment>
<dbReference type="InterPro" id="IPR016047">
    <property type="entry name" value="M23ase_b-sheet_dom"/>
</dbReference>
<dbReference type="FunFam" id="2.70.70.10:FF:000002">
    <property type="entry name" value="Murein DD-endopeptidase MepM"/>
    <property type="match status" value="1"/>
</dbReference>
<accession>A0A450ZVS4</accession>
<evidence type="ECO:0000259" key="9">
    <source>
        <dbReference type="Pfam" id="PF19425"/>
    </source>
</evidence>
<evidence type="ECO:0000256" key="4">
    <source>
        <dbReference type="ARBA" id="ARBA00022723"/>
    </source>
</evidence>
<dbReference type="InterPro" id="IPR054512">
    <property type="entry name" value="NMB0315-like_N"/>
</dbReference>
<name>A0A450ZVS4_9GAMM</name>
<dbReference type="EMBL" id="CAADFX010000071">
    <property type="protein sequence ID" value="VFK57890.1"/>
    <property type="molecule type" value="Genomic_DNA"/>
</dbReference>
<dbReference type="CDD" id="cd12797">
    <property type="entry name" value="M23_peptidase"/>
    <property type="match status" value="1"/>
</dbReference>
<dbReference type="GO" id="GO:0030313">
    <property type="term" value="C:cell envelope"/>
    <property type="evidence" value="ECO:0007669"/>
    <property type="project" value="UniProtKB-SubCell"/>
</dbReference>
<feature type="domain" description="M23ase beta-sheet core" evidence="8">
    <location>
        <begin position="344"/>
        <end position="440"/>
    </location>
</feature>
<dbReference type="Gene3D" id="3.10.450.350">
    <property type="match status" value="2"/>
</dbReference>
<dbReference type="Pfam" id="PF19425">
    <property type="entry name" value="Csd3_N2"/>
    <property type="match status" value="1"/>
</dbReference>
<dbReference type="InterPro" id="IPR011055">
    <property type="entry name" value="Dup_hybrid_motif"/>
</dbReference>
<evidence type="ECO:0000259" key="10">
    <source>
        <dbReference type="Pfam" id="PF22310"/>
    </source>
</evidence>
<keyword evidence="5 11" id="KW-0378">Hydrolase</keyword>
<dbReference type="GO" id="GO:0046872">
    <property type="term" value="F:metal ion binding"/>
    <property type="evidence" value="ECO:0007669"/>
    <property type="project" value="UniProtKB-KW"/>
</dbReference>
<evidence type="ECO:0000256" key="2">
    <source>
        <dbReference type="ARBA" id="ARBA00004196"/>
    </source>
</evidence>
<feature type="domain" description="Csd3-like second N-terminal" evidence="9">
    <location>
        <begin position="211"/>
        <end position="331"/>
    </location>
</feature>
<dbReference type="GO" id="GO:0006508">
    <property type="term" value="P:proteolysis"/>
    <property type="evidence" value="ECO:0007669"/>
    <property type="project" value="UniProtKB-KW"/>
</dbReference>
<dbReference type="Pfam" id="PF01551">
    <property type="entry name" value="Peptidase_M23"/>
    <property type="match status" value="1"/>
</dbReference>
<keyword evidence="3" id="KW-0645">Protease</keyword>
<dbReference type="Gene3D" id="2.70.70.10">
    <property type="entry name" value="Glucose Permease (Domain IIA)"/>
    <property type="match status" value="1"/>
</dbReference>
<sequence>MQDHKSKGKKQSNRSNRFALRYNQWWKTLALGIGCAMVIISLLPIPLGNASPKPQSTKTLEISQTPSQQLEKHLRQVGIPSSTLPSHLKEPTYDGRIELKLESDTEVVEQTPPQSIQHTATVTKGDSLSAIFKRLELPQSQLHFVMNAGADAKRLKYLRPGQKLEFEIGQNQVVKKIIYRFDDDAVLEIALNKDGQKYQARMIAENLEHRPTSAMGIIDQSLFLAGQRAELSDKVIMQLVGIFAWDVDFALDVRSGDQFSVIYEQLYKEGEKIRDGNILAAEFINQGKVFRAVRYKKGKNRADYYTPDGRNMRKAFLRTPVAFSRISSKFQLRRWHPILHKFRAHRGVDYAAPRGTKVKVTGNGKVTFVGRKGQLGKAIFVQHADKYTTVYGHLHKYARGIKRGKSVKQGQTIGYVGSTGLTTGPHLHYEFRVRGQHKDPLKVKLPQAKPIEARYRSDFRSKTEKSIAQLKVLSRIRLALR</sequence>
<evidence type="ECO:0000256" key="3">
    <source>
        <dbReference type="ARBA" id="ARBA00022670"/>
    </source>
</evidence>